<dbReference type="InterPro" id="IPR025736">
    <property type="entry name" value="PucR_C-HTH_dom"/>
</dbReference>
<dbReference type="AlphaFoldDB" id="W7IJ71"/>
<evidence type="ECO:0000313" key="5">
    <source>
        <dbReference type="Proteomes" id="UP000019277"/>
    </source>
</evidence>
<reference evidence="4 5" key="1">
    <citation type="journal article" date="2014" name="Genome Announc.">
        <title>Draft Genome Sequence of the Antitrypanosomally Active Sponge-Associated Bacterium Actinokineospora sp. Strain EG49.</title>
        <authorList>
            <person name="Harjes J."/>
            <person name="Ryu T."/>
            <person name="Abdelmohsen U.R."/>
            <person name="Moitinho-Silva L."/>
            <person name="Horn H."/>
            <person name="Ravasi T."/>
            <person name="Hentschel U."/>
        </authorList>
    </citation>
    <scope>NUCLEOTIDE SEQUENCE [LARGE SCALE GENOMIC DNA]</scope>
    <source>
        <strain evidence="4 5">EG49</strain>
    </source>
</reference>
<dbReference type="EMBL" id="AYXG01000161">
    <property type="protein sequence ID" value="EWC60408.1"/>
    <property type="molecule type" value="Genomic_DNA"/>
</dbReference>
<dbReference type="Proteomes" id="UP000019277">
    <property type="component" value="Unassembled WGS sequence"/>
</dbReference>
<evidence type="ECO:0000256" key="1">
    <source>
        <dbReference type="ARBA" id="ARBA00006754"/>
    </source>
</evidence>
<dbReference type="PANTHER" id="PTHR33744:SF1">
    <property type="entry name" value="DNA-BINDING TRANSCRIPTIONAL ACTIVATOR ADER"/>
    <property type="match status" value="1"/>
</dbReference>
<organism evidence="4 5">
    <name type="scientific">Actinokineospora spheciospongiae</name>
    <dbReference type="NCBI Taxonomy" id="909613"/>
    <lineage>
        <taxon>Bacteria</taxon>
        <taxon>Bacillati</taxon>
        <taxon>Actinomycetota</taxon>
        <taxon>Actinomycetes</taxon>
        <taxon>Pseudonocardiales</taxon>
        <taxon>Pseudonocardiaceae</taxon>
        <taxon>Actinokineospora</taxon>
    </lineage>
</organism>
<feature type="domain" description="CdaR GGDEF-like" evidence="3">
    <location>
        <begin position="288"/>
        <end position="407"/>
    </location>
</feature>
<dbReference type="PANTHER" id="PTHR33744">
    <property type="entry name" value="CARBOHYDRATE DIACID REGULATOR"/>
    <property type="match status" value="1"/>
</dbReference>
<dbReference type="InterPro" id="IPR041522">
    <property type="entry name" value="CdaR_GGDEF"/>
</dbReference>
<dbReference type="Pfam" id="PF17853">
    <property type="entry name" value="GGDEF_2"/>
    <property type="match status" value="1"/>
</dbReference>
<accession>W7IJ71</accession>
<evidence type="ECO:0000259" key="2">
    <source>
        <dbReference type="Pfam" id="PF13556"/>
    </source>
</evidence>
<comment type="similarity">
    <text evidence="1">Belongs to the CdaR family.</text>
</comment>
<dbReference type="Gene3D" id="1.10.10.2840">
    <property type="entry name" value="PucR C-terminal helix-turn-helix domain"/>
    <property type="match status" value="1"/>
</dbReference>
<dbReference type="eggNOG" id="COG2508">
    <property type="taxonomic scope" value="Bacteria"/>
</dbReference>
<comment type="caution">
    <text evidence="4">The sequence shown here is derived from an EMBL/GenBank/DDBJ whole genome shotgun (WGS) entry which is preliminary data.</text>
</comment>
<dbReference type="PATRIC" id="fig|909613.9.peg.4301"/>
<dbReference type="InterPro" id="IPR051448">
    <property type="entry name" value="CdaR-like_regulators"/>
</dbReference>
<dbReference type="InterPro" id="IPR042070">
    <property type="entry name" value="PucR_C-HTH_sf"/>
</dbReference>
<dbReference type="OrthoDB" id="3190266at2"/>
<gene>
    <name evidence="4" type="ORF">UO65_4296</name>
</gene>
<feature type="domain" description="PucR C-terminal helix-turn-helix" evidence="2">
    <location>
        <begin position="460"/>
        <end position="517"/>
    </location>
</feature>
<dbReference type="STRING" id="909613.UO65_4296"/>
<evidence type="ECO:0000259" key="3">
    <source>
        <dbReference type="Pfam" id="PF17853"/>
    </source>
</evidence>
<dbReference type="Pfam" id="PF13556">
    <property type="entry name" value="HTH_30"/>
    <property type="match status" value="1"/>
</dbReference>
<evidence type="ECO:0000313" key="4">
    <source>
        <dbReference type="EMBL" id="EWC60408.1"/>
    </source>
</evidence>
<keyword evidence="5" id="KW-1185">Reference proteome</keyword>
<sequence>MSVALSRLLSVGFFSDQTVFASERSLETPVDSVTAAPAAAAVAEVTPASLVVFGRTQLRAEDVDTDLAIRLAAERGATGLLLQRPPQPLPQATRSLAERSGVALVLVEDAEPNRLVPAMDRYVRAPESADSGLVGLVAHRLRAAPPDPAEMVRLLGTALRHPVGLVDPTGRVVAGDLRPALLPLTAPTTARLAAARPLSRVCSAGPDALLLLHPVHPTPGGPANLWLAAEVPVSPAAHVRVVTQALGVAAWAFVAHFATAAVDLERRGRRLEALLTRLLEEAGAPRLPVLEQATAAGWRLGGWHSGVHVRFRAGQTPTAVVRDRLREHLATRGVRAEPVPYADGWSLWTTSPVAPGPQAQVDLIDAVRRALLAAEHDCPDLRLCAGVGSAAEGTAGLRDSLREARRASVLAGARDVAGAVEHIGANDVKRLLSNRYTTGVQQDLAHQLLGPLAADASGQLLHTLSCYLDNKSSATATAAVLGVHRNTVLQRLDRIRTLLTVDFTDPDERLALHLATRLVRTGTPHRAGEDVAAS</sequence>
<protein>
    <submittedName>
        <fullName evidence="4">Putative transcriptional regulator</fullName>
    </submittedName>
</protein>
<name>W7IJ71_9PSEU</name>
<dbReference type="RefSeq" id="WP_052021449.1">
    <property type="nucleotide sequence ID" value="NZ_AYXG01000161.1"/>
</dbReference>
<proteinExistence type="inferred from homology"/>